<dbReference type="InterPro" id="IPR008493">
    <property type="entry name" value="Hikeshi-like_N"/>
</dbReference>
<protein>
    <recommendedName>
        <fullName evidence="6">Hikeshi-like domain-containing protein</fullName>
    </recommendedName>
</protein>
<dbReference type="PANTHER" id="PTHR12925:SF0">
    <property type="entry name" value="PROTEIN HIKESHI"/>
    <property type="match status" value="1"/>
</dbReference>
<evidence type="ECO:0000259" key="2">
    <source>
        <dbReference type="Pfam" id="PF05603"/>
    </source>
</evidence>
<dbReference type="GO" id="GO:0030544">
    <property type="term" value="F:Hsp70 protein binding"/>
    <property type="evidence" value="ECO:0007669"/>
    <property type="project" value="TreeGrafter"/>
</dbReference>
<dbReference type="GO" id="GO:0006606">
    <property type="term" value="P:protein import into nucleus"/>
    <property type="evidence" value="ECO:0007669"/>
    <property type="project" value="TreeGrafter"/>
</dbReference>
<name>A0AAD9MS73_9ANNE</name>
<dbReference type="GO" id="GO:0061608">
    <property type="term" value="F:nuclear import signal receptor activity"/>
    <property type="evidence" value="ECO:0007669"/>
    <property type="project" value="TreeGrafter"/>
</dbReference>
<dbReference type="AlphaFoldDB" id="A0AAD9MS73"/>
<dbReference type="Pfam" id="PF21057">
    <property type="entry name" value="Hikeshi-like_C"/>
    <property type="match status" value="1"/>
</dbReference>
<dbReference type="GO" id="GO:0005829">
    <property type="term" value="C:cytosol"/>
    <property type="evidence" value="ECO:0007669"/>
    <property type="project" value="TreeGrafter"/>
</dbReference>
<dbReference type="InterPro" id="IPR031318">
    <property type="entry name" value="OPI10"/>
</dbReference>
<accession>A0AAD9MS73</accession>
<evidence type="ECO:0000256" key="1">
    <source>
        <dbReference type="ARBA" id="ARBA00006623"/>
    </source>
</evidence>
<dbReference type="Proteomes" id="UP001208570">
    <property type="component" value="Unassembled WGS sequence"/>
</dbReference>
<dbReference type="EMBL" id="JAODUP010001023">
    <property type="protein sequence ID" value="KAK2141896.1"/>
    <property type="molecule type" value="Genomic_DNA"/>
</dbReference>
<dbReference type="Pfam" id="PF05603">
    <property type="entry name" value="Hikeshi-like_N"/>
    <property type="match status" value="1"/>
</dbReference>
<comment type="caution">
    <text evidence="4">The sequence shown here is derived from an EMBL/GenBank/DDBJ whole genome shotgun (WGS) entry which is preliminary data.</text>
</comment>
<dbReference type="PANTHER" id="PTHR12925">
    <property type="entry name" value="HIKESHI FAMILY MEMBER"/>
    <property type="match status" value="1"/>
</dbReference>
<keyword evidence="5" id="KW-1185">Reference proteome</keyword>
<sequence length="198" mass="21976">MFGLIVVGRLVQTEFQQVSDHQVVFPIENAAGINHIMVFMTGQTPFPDGMGGAVYFCLPSAEGESWFFLGQITNNKPSVLFKVANLRTGSGDDKSSPFGVMPASQPNVAKMGISMEPLAQLAQMTPAANTSISKLDTFVEFSTKTLENFFNYASSFALTPSQMQPAHATQTFVPMNTLQNWFQIFQRRLQANPYFWRN</sequence>
<evidence type="ECO:0000259" key="3">
    <source>
        <dbReference type="Pfam" id="PF21057"/>
    </source>
</evidence>
<gene>
    <name evidence="4" type="ORF">LSH36_1023g02068</name>
</gene>
<reference evidence="4" key="1">
    <citation type="journal article" date="2023" name="Mol. Biol. Evol.">
        <title>Third-Generation Sequencing Reveals the Adaptive Role of the Epigenome in Three Deep-Sea Polychaetes.</title>
        <authorList>
            <person name="Perez M."/>
            <person name="Aroh O."/>
            <person name="Sun Y."/>
            <person name="Lan Y."/>
            <person name="Juniper S.K."/>
            <person name="Young C.R."/>
            <person name="Angers B."/>
            <person name="Qian P.Y."/>
        </authorList>
    </citation>
    <scope>NUCLEOTIDE SEQUENCE</scope>
    <source>
        <strain evidence="4">P08H-3</strain>
    </source>
</reference>
<feature type="domain" description="Hikeshi-like N-terminal" evidence="2">
    <location>
        <begin position="5"/>
        <end position="129"/>
    </location>
</feature>
<evidence type="ECO:0008006" key="6">
    <source>
        <dbReference type="Google" id="ProtNLM"/>
    </source>
</evidence>
<dbReference type="InterPro" id="IPR048364">
    <property type="entry name" value="Hikeshi-like_C"/>
</dbReference>
<feature type="domain" description="Hikeshi-like C-terminal" evidence="3">
    <location>
        <begin position="137"/>
        <end position="198"/>
    </location>
</feature>
<proteinExistence type="inferred from homology"/>
<evidence type="ECO:0000313" key="4">
    <source>
        <dbReference type="EMBL" id="KAK2141896.1"/>
    </source>
</evidence>
<dbReference type="GO" id="GO:0005634">
    <property type="term" value="C:nucleus"/>
    <property type="evidence" value="ECO:0007669"/>
    <property type="project" value="TreeGrafter"/>
</dbReference>
<evidence type="ECO:0000313" key="5">
    <source>
        <dbReference type="Proteomes" id="UP001208570"/>
    </source>
</evidence>
<comment type="similarity">
    <text evidence="1">Belongs to the OPI10 family.</text>
</comment>
<organism evidence="4 5">
    <name type="scientific">Paralvinella palmiformis</name>
    <dbReference type="NCBI Taxonomy" id="53620"/>
    <lineage>
        <taxon>Eukaryota</taxon>
        <taxon>Metazoa</taxon>
        <taxon>Spiralia</taxon>
        <taxon>Lophotrochozoa</taxon>
        <taxon>Annelida</taxon>
        <taxon>Polychaeta</taxon>
        <taxon>Sedentaria</taxon>
        <taxon>Canalipalpata</taxon>
        <taxon>Terebellida</taxon>
        <taxon>Terebelliformia</taxon>
        <taxon>Alvinellidae</taxon>
        <taxon>Paralvinella</taxon>
    </lineage>
</organism>